<name>A0ABN9T370_9DINO</name>
<feature type="non-terminal residue" evidence="3">
    <location>
        <position position="114"/>
    </location>
</feature>
<dbReference type="InterPro" id="IPR017441">
    <property type="entry name" value="Protein_kinase_ATP_BS"/>
</dbReference>
<evidence type="ECO:0008006" key="5">
    <source>
        <dbReference type="Google" id="ProtNLM"/>
    </source>
</evidence>
<feature type="region of interest" description="Disordered" evidence="2">
    <location>
        <begin position="64"/>
        <end position="114"/>
    </location>
</feature>
<dbReference type="Gene3D" id="3.30.200.20">
    <property type="entry name" value="Phosphorylase Kinase, domain 1"/>
    <property type="match status" value="1"/>
</dbReference>
<comment type="caution">
    <text evidence="3">The sequence shown here is derived from an EMBL/GenBank/DDBJ whole genome shotgun (WGS) entry which is preliminary data.</text>
</comment>
<dbReference type="Proteomes" id="UP001189429">
    <property type="component" value="Unassembled WGS sequence"/>
</dbReference>
<accession>A0ABN9T370</accession>
<keyword evidence="1" id="KW-0067">ATP-binding</keyword>
<reference evidence="3" key="1">
    <citation type="submission" date="2023-10" db="EMBL/GenBank/DDBJ databases">
        <authorList>
            <person name="Chen Y."/>
            <person name="Shah S."/>
            <person name="Dougan E. K."/>
            <person name="Thang M."/>
            <person name="Chan C."/>
        </authorList>
    </citation>
    <scope>NUCLEOTIDE SEQUENCE [LARGE SCALE GENOMIC DNA]</scope>
</reference>
<dbReference type="SUPFAM" id="SSF56112">
    <property type="entry name" value="Protein kinase-like (PK-like)"/>
    <property type="match status" value="1"/>
</dbReference>
<dbReference type="PROSITE" id="PS00107">
    <property type="entry name" value="PROTEIN_KINASE_ATP"/>
    <property type="match status" value="1"/>
</dbReference>
<protein>
    <recommendedName>
        <fullName evidence="5">Non-specific serine/threonine protein kinase</fullName>
    </recommendedName>
</protein>
<evidence type="ECO:0000256" key="2">
    <source>
        <dbReference type="SAM" id="MobiDB-lite"/>
    </source>
</evidence>
<feature type="binding site" evidence="1">
    <location>
        <position position="55"/>
    </location>
    <ligand>
        <name>ATP</name>
        <dbReference type="ChEBI" id="CHEBI:30616"/>
    </ligand>
</feature>
<sequence length="114" mass="11764">MRSPDDAAQVSLLSKADPPAEFGEYGLGREIGRGASGRVYECRRRPGGGEALAVKALHLRGMKLSPHGERAKQRLQRVLSSGGDPPPLRGPIAPARSGSRSGLGSCSEGGSASS</sequence>
<keyword evidence="4" id="KW-1185">Reference proteome</keyword>
<feature type="compositionally biased region" description="Low complexity" evidence="2">
    <location>
        <begin position="97"/>
        <end position="114"/>
    </location>
</feature>
<organism evidence="3 4">
    <name type="scientific">Prorocentrum cordatum</name>
    <dbReference type="NCBI Taxonomy" id="2364126"/>
    <lineage>
        <taxon>Eukaryota</taxon>
        <taxon>Sar</taxon>
        <taxon>Alveolata</taxon>
        <taxon>Dinophyceae</taxon>
        <taxon>Prorocentrales</taxon>
        <taxon>Prorocentraceae</taxon>
        <taxon>Prorocentrum</taxon>
    </lineage>
</organism>
<evidence type="ECO:0000256" key="1">
    <source>
        <dbReference type="PROSITE-ProRule" id="PRU10141"/>
    </source>
</evidence>
<proteinExistence type="predicted"/>
<dbReference type="EMBL" id="CAUYUJ010014291">
    <property type="protein sequence ID" value="CAK0839419.1"/>
    <property type="molecule type" value="Genomic_DNA"/>
</dbReference>
<feature type="region of interest" description="Disordered" evidence="2">
    <location>
        <begin position="1"/>
        <end position="28"/>
    </location>
</feature>
<gene>
    <name evidence="3" type="ORF">PCOR1329_LOCUS35095</name>
</gene>
<evidence type="ECO:0000313" key="3">
    <source>
        <dbReference type="EMBL" id="CAK0839419.1"/>
    </source>
</evidence>
<dbReference type="InterPro" id="IPR011009">
    <property type="entry name" value="Kinase-like_dom_sf"/>
</dbReference>
<keyword evidence="1" id="KW-0547">Nucleotide-binding</keyword>
<evidence type="ECO:0000313" key="4">
    <source>
        <dbReference type="Proteomes" id="UP001189429"/>
    </source>
</evidence>